<dbReference type="EMBL" id="GBRH01206727">
    <property type="protein sequence ID" value="JAD91168.1"/>
    <property type="molecule type" value="Transcribed_RNA"/>
</dbReference>
<organism evidence="1">
    <name type="scientific">Arundo donax</name>
    <name type="common">Giant reed</name>
    <name type="synonym">Donax arundinaceus</name>
    <dbReference type="NCBI Taxonomy" id="35708"/>
    <lineage>
        <taxon>Eukaryota</taxon>
        <taxon>Viridiplantae</taxon>
        <taxon>Streptophyta</taxon>
        <taxon>Embryophyta</taxon>
        <taxon>Tracheophyta</taxon>
        <taxon>Spermatophyta</taxon>
        <taxon>Magnoliopsida</taxon>
        <taxon>Liliopsida</taxon>
        <taxon>Poales</taxon>
        <taxon>Poaceae</taxon>
        <taxon>PACMAD clade</taxon>
        <taxon>Arundinoideae</taxon>
        <taxon>Arundineae</taxon>
        <taxon>Arundo</taxon>
    </lineage>
</organism>
<name>A0A0A9DWV4_ARUDO</name>
<reference evidence="1" key="2">
    <citation type="journal article" date="2015" name="Data Brief">
        <title>Shoot transcriptome of the giant reed, Arundo donax.</title>
        <authorList>
            <person name="Barrero R.A."/>
            <person name="Guerrero F.D."/>
            <person name="Moolhuijzen P."/>
            <person name="Goolsby J.A."/>
            <person name="Tidwell J."/>
            <person name="Bellgard S.E."/>
            <person name="Bellgard M.I."/>
        </authorList>
    </citation>
    <scope>NUCLEOTIDE SEQUENCE</scope>
    <source>
        <tissue evidence="1">Shoot tissue taken approximately 20 cm above the soil surface</tissue>
    </source>
</reference>
<evidence type="ECO:0000313" key="1">
    <source>
        <dbReference type="EMBL" id="JAD91168.1"/>
    </source>
</evidence>
<dbReference type="AlphaFoldDB" id="A0A0A9DWV4"/>
<accession>A0A0A9DWV4</accession>
<protein>
    <submittedName>
        <fullName evidence="1">Uncharacterized protein</fullName>
    </submittedName>
</protein>
<sequence>MRPVGRGGGRCLLLPRVRARPAGPPQVASEEGCGGSGGQRGACSVQGWGGISAAAPALPCW</sequence>
<proteinExistence type="predicted"/>
<reference evidence="1" key="1">
    <citation type="submission" date="2014-09" db="EMBL/GenBank/DDBJ databases">
        <authorList>
            <person name="Magalhaes I.L.F."/>
            <person name="Oliveira U."/>
            <person name="Santos F.R."/>
            <person name="Vidigal T.H.D.A."/>
            <person name="Brescovit A.D."/>
            <person name="Santos A.J."/>
        </authorList>
    </citation>
    <scope>NUCLEOTIDE SEQUENCE</scope>
    <source>
        <tissue evidence="1">Shoot tissue taken approximately 20 cm above the soil surface</tissue>
    </source>
</reference>